<sequence length="324" mass="34198">MHRRTLLSLVAAAALAPAAFAQSTWPSQPIRLIVPYPAGGGTDFFARLVAPGMGEALGQPVIVENRPGASGIIGATAVAKQLPADGHTFLLGDMTTYAVNPSMFEKLSYDPLKDLVPVTMTAKFDFVLVVNPTVLPVGNVQELIALAARTPAGLSYASPSVGTTHHLATELLARETGMKLVAITYKGGGPAVQDLLGGQVGMMFLDRASARPHIESGKLRPIAAAGSKRIAAYPEVPTLAEQGVKGFEVEGWQGFSVRAGTPEPVIRALNAAYLKAIAPAEVKRKLNEAGIDPVGGTPEQFTAYIQAETVKWRSVVRERNIKAE</sequence>
<keyword evidence="4" id="KW-1185">Reference proteome</keyword>
<dbReference type="RefSeq" id="WP_309905362.1">
    <property type="nucleotide sequence ID" value="NZ_JAVDRF010000011.1"/>
</dbReference>
<proteinExistence type="inferred from homology"/>
<dbReference type="PIRSF" id="PIRSF017082">
    <property type="entry name" value="YflP"/>
    <property type="match status" value="1"/>
</dbReference>
<dbReference type="SUPFAM" id="SSF53850">
    <property type="entry name" value="Periplasmic binding protein-like II"/>
    <property type="match status" value="1"/>
</dbReference>
<dbReference type="PANTHER" id="PTHR42928:SF5">
    <property type="entry name" value="BLR1237 PROTEIN"/>
    <property type="match status" value="1"/>
</dbReference>
<evidence type="ECO:0000313" key="4">
    <source>
        <dbReference type="Proteomes" id="UP001184230"/>
    </source>
</evidence>
<comment type="similarity">
    <text evidence="1">Belongs to the UPF0065 (bug) family.</text>
</comment>
<dbReference type="Proteomes" id="UP001184230">
    <property type="component" value="Unassembled WGS sequence"/>
</dbReference>
<dbReference type="InterPro" id="IPR005064">
    <property type="entry name" value="BUG"/>
</dbReference>
<accession>A0ABU1NJ74</accession>
<evidence type="ECO:0000256" key="2">
    <source>
        <dbReference type="SAM" id="SignalP"/>
    </source>
</evidence>
<dbReference type="CDD" id="cd13578">
    <property type="entry name" value="PBP2_Bug27"/>
    <property type="match status" value="1"/>
</dbReference>
<evidence type="ECO:0000313" key="3">
    <source>
        <dbReference type="EMBL" id="MDR6538503.1"/>
    </source>
</evidence>
<comment type="caution">
    <text evidence="3">The sequence shown here is derived from an EMBL/GenBank/DDBJ whole genome shotgun (WGS) entry which is preliminary data.</text>
</comment>
<dbReference type="Gene3D" id="3.40.190.10">
    <property type="entry name" value="Periplasmic binding protein-like II"/>
    <property type="match status" value="1"/>
</dbReference>
<reference evidence="3 4" key="1">
    <citation type="submission" date="2023-07" db="EMBL/GenBank/DDBJ databases">
        <title>Sorghum-associated microbial communities from plants grown in Nebraska, USA.</title>
        <authorList>
            <person name="Schachtman D."/>
        </authorList>
    </citation>
    <scope>NUCLEOTIDE SEQUENCE [LARGE SCALE GENOMIC DNA]</scope>
    <source>
        <strain evidence="3 4">DS1781</strain>
    </source>
</reference>
<dbReference type="Pfam" id="PF03401">
    <property type="entry name" value="TctC"/>
    <property type="match status" value="1"/>
</dbReference>
<feature type="chain" id="PRO_5046117465" evidence="2">
    <location>
        <begin position="22"/>
        <end position="324"/>
    </location>
</feature>
<dbReference type="Gene3D" id="3.40.190.150">
    <property type="entry name" value="Bordetella uptake gene, domain 1"/>
    <property type="match status" value="1"/>
</dbReference>
<feature type="signal peptide" evidence="2">
    <location>
        <begin position="1"/>
        <end position="21"/>
    </location>
</feature>
<evidence type="ECO:0000256" key="1">
    <source>
        <dbReference type="ARBA" id="ARBA00006987"/>
    </source>
</evidence>
<dbReference type="InterPro" id="IPR042100">
    <property type="entry name" value="Bug_dom1"/>
</dbReference>
<gene>
    <name evidence="3" type="ORF">J2739_004296</name>
</gene>
<dbReference type="PANTHER" id="PTHR42928">
    <property type="entry name" value="TRICARBOXYLATE-BINDING PROTEIN"/>
    <property type="match status" value="1"/>
</dbReference>
<keyword evidence="2" id="KW-0732">Signal</keyword>
<protein>
    <submittedName>
        <fullName evidence="3">Tripartite-type tricarboxylate transporter receptor subunit TctC</fullName>
    </submittedName>
</protein>
<organism evidence="3 4">
    <name type="scientific">Variovorax soli</name>
    <dbReference type="NCBI Taxonomy" id="376815"/>
    <lineage>
        <taxon>Bacteria</taxon>
        <taxon>Pseudomonadati</taxon>
        <taxon>Pseudomonadota</taxon>
        <taxon>Betaproteobacteria</taxon>
        <taxon>Burkholderiales</taxon>
        <taxon>Comamonadaceae</taxon>
        <taxon>Variovorax</taxon>
    </lineage>
</organism>
<keyword evidence="3" id="KW-0675">Receptor</keyword>
<dbReference type="EMBL" id="JAVDRF010000011">
    <property type="protein sequence ID" value="MDR6538503.1"/>
    <property type="molecule type" value="Genomic_DNA"/>
</dbReference>
<name>A0ABU1NJ74_9BURK</name>